<dbReference type="Gene3D" id="1.10.10.10">
    <property type="entry name" value="Winged helix-like DNA-binding domain superfamily/Winged helix DNA-binding domain"/>
    <property type="match status" value="1"/>
</dbReference>
<evidence type="ECO:0000313" key="1">
    <source>
        <dbReference type="EMBL" id="PNY79390.1"/>
    </source>
</evidence>
<dbReference type="InterPro" id="IPR036388">
    <property type="entry name" value="WH-like_DNA-bd_sf"/>
</dbReference>
<dbReference type="InterPro" id="IPR011991">
    <property type="entry name" value="ArsR-like_HTH"/>
</dbReference>
<dbReference type="InterPro" id="IPR036390">
    <property type="entry name" value="WH_DNA-bd_sf"/>
</dbReference>
<dbReference type="AlphaFoldDB" id="A0A2K3USA6"/>
<accession>A0A2K3USA6</accession>
<protein>
    <submittedName>
        <fullName evidence="1">ArsR family transcriptional regulator</fullName>
    </submittedName>
</protein>
<dbReference type="SUPFAM" id="SSF46785">
    <property type="entry name" value="Winged helix' DNA-binding domain"/>
    <property type="match status" value="1"/>
</dbReference>
<comment type="caution">
    <text evidence="1">The sequence shown here is derived from an EMBL/GenBank/DDBJ whole genome shotgun (WGS) entry which is preliminary data.</text>
</comment>
<gene>
    <name evidence="1" type="ORF">CVO96_19920</name>
</gene>
<sequence>MTTLNLKHDGNTQVDVTYRQGMPDTPALPPLRHATAAQAALLLDVGLRALLGLLMTAPRTVTEVAAALDISPNRAQYLVGKLHRADIAVITATQPRAGRGMRRYGVTPRWFIPFEVTGAETLDAFLAAQLVPRVTRMMALTAAQMRAHADTWGYWLEQHDETGSNLRLGDERGQASELFGGPSPLMANIGTLTLTARQAQALKARVIALFNEVEPPEVGGECYSVAVLLVRGEVE</sequence>
<organism evidence="1 2">
    <name type="scientific">Deinococcus koreensis</name>
    <dbReference type="NCBI Taxonomy" id="2054903"/>
    <lineage>
        <taxon>Bacteria</taxon>
        <taxon>Thermotogati</taxon>
        <taxon>Deinococcota</taxon>
        <taxon>Deinococci</taxon>
        <taxon>Deinococcales</taxon>
        <taxon>Deinococcaceae</taxon>
        <taxon>Deinococcus</taxon>
    </lineage>
</organism>
<keyword evidence="2" id="KW-1185">Reference proteome</keyword>
<proteinExistence type="predicted"/>
<dbReference type="CDD" id="cd00090">
    <property type="entry name" value="HTH_ARSR"/>
    <property type="match status" value="1"/>
</dbReference>
<name>A0A2K3USA6_9DEIO</name>
<reference evidence="1 2" key="1">
    <citation type="submission" date="2018-01" db="EMBL/GenBank/DDBJ databases">
        <title>Deinococcus koreensis sp. nov., a radiation-resistant bacterium isolated from river water.</title>
        <authorList>
            <person name="Choi A."/>
        </authorList>
    </citation>
    <scope>NUCLEOTIDE SEQUENCE [LARGE SCALE GENOMIC DNA]</scope>
    <source>
        <strain evidence="1 2">SJW1-2</strain>
    </source>
</reference>
<evidence type="ECO:0000313" key="2">
    <source>
        <dbReference type="Proteomes" id="UP000236379"/>
    </source>
</evidence>
<dbReference type="EMBL" id="PPPD01000004">
    <property type="protein sequence ID" value="PNY79390.1"/>
    <property type="molecule type" value="Genomic_DNA"/>
</dbReference>
<dbReference type="Proteomes" id="UP000236379">
    <property type="component" value="Unassembled WGS sequence"/>
</dbReference>